<evidence type="ECO:0000256" key="4">
    <source>
        <dbReference type="ARBA" id="ARBA00022801"/>
    </source>
</evidence>
<dbReference type="PANTHER" id="PTHR15462">
    <property type="entry name" value="SERINE PROTEASE"/>
    <property type="match status" value="1"/>
</dbReference>
<dbReference type="PANTHER" id="PTHR15462:SF8">
    <property type="entry name" value="SERINE PROTEASE"/>
    <property type="match status" value="1"/>
</dbReference>
<evidence type="ECO:0000256" key="2">
    <source>
        <dbReference type="ARBA" id="ARBA00022670"/>
    </source>
</evidence>
<name>L1MJG7_9CORY</name>
<dbReference type="InterPro" id="IPR018114">
    <property type="entry name" value="TRYPSIN_HIS"/>
</dbReference>
<dbReference type="PRINTS" id="PR00839">
    <property type="entry name" value="V8PROTEASE"/>
</dbReference>
<dbReference type="PATRIC" id="fig|1035195.3.peg.656"/>
<evidence type="ECO:0000259" key="7">
    <source>
        <dbReference type="Pfam" id="PF00089"/>
    </source>
</evidence>
<feature type="chain" id="PRO_5006993060" description="Serine protease" evidence="6">
    <location>
        <begin position="19"/>
        <end position="287"/>
    </location>
</feature>
<dbReference type="AlphaFoldDB" id="L1MJG7"/>
<dbReference type="Pfam" id="PF00089">
    <property type="entry name" value="Trypsin"/>
    <property type="match status" value="1"/>
</dbReference>
<keyword evidence="9" id="KW-1185">Reference proteome</keyword>
<dbReference type="Gene3D" id="2.40.10.10">
    <property type="entry name" value="Trypsin-like serine proteases"/>
    <property type="match status" value="2"/>
</dbReference>
<comment type="caution">
    <text evidence="8">The sequence shown here is derived from an EMBL/GenBank/DDBJ whole genome shotgun (WGS) entry which is preliminary data.</text>
</comment>
<dbReference type="STRING" id="1035195.HMPREF9997_00734"/>
<accession>L1MJG7</accession>
<evidence type="ECO:0000256" key="1">
    <source>
        <dbReference type="ARBA" id="ARBA00008764"/>
    </source>
</evidence>
<gene>
    <name evidence="8" type="ORF">HMPREF9997_00734</name>
</gene>
<proteinExistence type="inferred from homology"/>
<dbReference type="EMBL" id="AMEM01000012">
    <property type="protein sequence ID" value="EKX91362.1"/>
    <property type="molecule type" value="Genomic_DNA"/>
</dbReference>
<evidence type="ECO:0000256" key="3">
    <source>
        <dbReference type="ARBA" id="ARBA00022729"/>
    </source>
</evidence>
<dbReference type="eggNOG" id="COG3591">
    <property type="taxonomic scope" value="Bacteria"/>
</dbReference>
<evidence type="ECO:0000256" key="6">
    <source>
        <dbReference type="RuleBase" id="RU004296"/>
    </source>
</evidence>
<evidence type="ECO:0000313" key="8">
    <source>
        <dbReference type="EMBL" id="EKX91362.1"/>
    </source>
</evidence>
<keyword evidence="4 6" id="KW-0378">Hydrolase</keyword>
<dbReference type="PROSITE" id="PS00134">
    <property type="entry name" value="TRYPSIN_HIS"/>
    <property type="match status" value="1"/>
</dbReference>
<feature type="signal peptide" evidence="6">
    <location>
        <begin position="1"/>
        <end position="18"/>
    </location>
</feature>
<dbReference type="InterPro" id="IPR001254">
    <property type="entry name" value="Trypsin_dom"/>
</dbReference>
<comment type="similarity">
    <text evidence="1 6">Belongs to the peptidase S1B family.</text>
</comment>
<dbReference type="HOGENOM" id="CLU_073589_0_1_11"/>
<dbReference type="SUPFAM" id="SSF50494">
    <property type="entry name" value="Trypsin-like serine proteases"/>
    <property type="match status" value="1"/>
</dbReference>
<dbReference type="InterPro" id="IPR008256">
    <property type="entry name" value="Peptidase_S1B"/>
</dbReference>
<evidence type="ECO:0000256" key="5">
    <source>
        <dbReference type="ARBA" id="ARBA00022825"/>
    </source>
</evidence>
<sequence>MILTAGALAITATTPAMAAPVDNPTIDPVGYNIVNGVQDQEHPITVADITKDTGSSSTPSSLGTHPILEQDNVEEKIIEGDSRTQVTTTTEAPFRWVGLITYTTQAGGTGRCTGSLVAADTVVTAGHCLNKNGSNITFTPGQNGADKRFRTAKASQVWYDKTGSAAGHDWGVIKLETPIGSDVGWFGMRTPDPGSLNGSFATVIGYPGDKPFGTMWKGRNKILKTNKLQAYYSADTYDGESGASIVDDTAIIYGIHTSGTNQQNWGTLLTSELFNTIVNISKREVES</sequence>
<dbReference type="GO" id="GO:0004252">
    <property type="term" value="F:serine-type endopeptidase activity"/>
    <property type="evidence" value="ECO:0007669"/>
    <property type="project" value="InterPro"/>
</dbReference>
<protein>
    <recommendedName>
        <fullName evidence="6">Serine protease</fullName>
        <ecNumber evidence="6">3.4.21.-</ecNumber>
    </recommendedName>
</protein>
<feature type="domain" description="Peptidase S1" evidence="7">
    <location>
        <begin position="89"/>
        <end position="263"/>
    </location>
</feature>
<dbReference type="InterPro" id="IPR050966">
    <property type="entry name" value="Glutamyl_endopeptidase"/>
</dbReference>
<keyword evidence="2 6" id="KW-0645">Protease</keyword>
<dbReference type="Proteomes" id="UP000010445">
    <property type="component" value="Unassembled WGS sequence"/>
</dbReference>
<reference evidence="8 9" key="1">
    <citation type="submission" date="2012-05" db="EMBL/GenBank/DDBJ databases">
        <authorList>
            <person name="Weinstock G."/>
            <person name="Sodergren E."/>
            <person name="Lobos E.A."/>
            <person name="Fulton L."/>
            <person name="Fulton R."/>
            <person name="Courtney L."/>
            <person name="Fronick C."/>
            <person name="O'Laughlin M."/>
            <person name="Godfrey J."/>
            <person name="Wilson R.M."/>
            <person name="Miner T."/>
            <person name="Farmer C."/>
            <person name="Delehaunty K."/>
            <person name="Cordes M."/>
            <person name="Minx P."/>
            <person name="Tomlinson C."/>
            <person name="Chen J."/>
            <person name="Wollam A."/>
            <person name="Pepin K.H."/>
            <person name="Bhonagiri V."/>
            <person name="Zhang X."/>
            <person name="Suruliraj S."/>
            <person name="Warren W."/>
            <person name="Mitreva M."/>
            <person name="Mardis E.R."/>
            <person name="Wilson R.K."/>
        </authorList>
    </citation>
    <scope>NUCLEOTIDE SEQUENCE [LARGE SCALE GENOMIC DNA]</scope>
    <source>
        <strain evidence="8 9">F0235</strain>
    </source>
</reference>
<organism evidence="8 9">
    <name type="scientific">Corynebacterium durum F0235</name>
    <dbReference type="NCBI Taxonomy" id="1035195"/>
    <lineage>
        <taxon>Bacteria</taxon>
        <taxon>Bacillati</taxon>
        <taxon>Actinomycetota</taxon>
        <taxon>Actinomycetes</taxon>
        <taxon>Mycobacteriales</taxon>
        <taxon>Corynebacteriaceae</taxon>
        <taxon>Corynebacterium</taxon>
    </lineage>
</organism>
<dbReference type="RefSeq" id="WP_006062978.1">
    <property type="nucleotide sequence ID" value="NZ_KB290828.1"/>
</dbReference>
<keyword evidence="3 6" id="KW-0732">Signal</keyword>
<dbReference type="GO" id="GO:0006508">
    <property type="term" value="P:proteolysis"/>
    <property type="evidence" value="ECO:0007669"/>
    <property type="project" value="UniProtKB-KW"/>
</dbReference>
<dbReference type="InterPro" id="IPR009003">
    <property type="entry name" value="Peptidase_S1_PA"/>
</dbReference>
<dbReference type="EC" id="3.4.21.-" evidence="6"/>
<dbReference type="InterPro" id="IPR043504">
    <property type="entry name" value="Peptidase_S1_PA_chymotrypsin"/>
</dbReference>
<evidence type="ECO:0000313" key="9">
    <source>
        <dbReference type="Proteomes" id="UP000010445"/>
    </source>
</evidence>
<keyword evidence="5 6" id="KW-0720">Serine protease</keyword>